<keyword evidence="2" id="KW-1185">Reference proteome</keyword>
<evidence type="ECO:0000313" key="1">
    <source>
        <dbReference type="EMBL" id="OCB69243.1"/>
    </source>
</evidence>
<dbReference type="Proteomes" id="UP000093343">
    <property type="component" value="Unassembled WGS sequence"/>
</dbReference>
<dbReference type="EMBL" id="LVEN01000046">
    <property type="protein sequence ID" value="OCB69243.1"/>
    <property type="molecule type" value="Genomic_DNA"/>
</dbReference>
<reference evidence="2" key="1">
    <citation type="submission" date="2016-03" db="EMBL/GenBank/DDBJ databases">
        <title>Draft genome sequence of Paenibacillus glacialis DSM 22343.</title>
        <authorList>
            <person name="Shin S.-K."/>
            <person name="Yi H."/>
        </authorList>
    </citation>
    <scope>NUCLEOTIDE SEQUENCE [LARGE SCALE GENOMIC DNA]</scope>
    <source>
        <strain evidence="2">CCUG 60099</strain>
    </source>
</reference>
<accession>A0ABX2XBU8</accession>
<organism evidence="1 2">
    <name type="scientific">Flavobacterium piscis</name>
    <dbReference type="NCBI Taxonomy" id="1114874"/>
    <lineage>
        <taxon>Bacteria</taxon>
        <taxon>Pseudomonadati</taxon>
        <taxon>Bacteroidota</taxon>
        <taxon>Flavobacteriia</taxon>
        <taxon>Flavobacteriales</taxon>
        <taxon>Flavobacteriaceae</taxon>
        <taxon>Flavobacterium</taxon>
    </lineage>
</organism>
<name>A0ABX2XBU8_9FLAO</name>
<sequence length="78" mass="9186">MLRGFYKNTKFAKLCIEPALRTLCFYKAKLIQKLCVLCGKILHKKQSHELTKIIREFVANKIKRLKFYFLGKALNPIL</sequence>
<comment type="caution">
    <text evidence="1">The sequence shown here is derived from an EMBL/GenBank/DDBJ whole genome shotgun (WGS) entry which is preliminary data.</text>
</comment>
<protein>
    <submittedName>
        <fullName evidence="1">Uncharacterized protein</fullName>
    </submittedName>
</protein>
<proteinExistence type="predicted"/>
<gene>
    <name evidence="1" type="ORF">FLP_21325</name>
</gene>
<evidence type="ECO:0000313" key="2">
    <source>
        <dbReference type="Proteomes" id="UP000093343"/>
    </source>
</evidence>